<feature type="signal peptide" evidence="9">
    <location>
        <begin position="1"/>
        <end position="19"/>
    </location>
</feature>
<dbReference type="Gene3D" id="3.30.200.20">
    <property type="entry name" value="Phosphorylase Kinase, domain 1"/>
    <property type="match status" value="1"/>
</dbReference>
<feature type="compositionally biased region" description="Pro residues" evidence="7">
    <location>
        <begin position="532"/>
        <end position="556"/>
    </location>
</feature>
<feature type="transmembrane region" description="Helical" evidence="8">
    <location>
        <begin position="672"/>
        <end position="692"/>
    </location>
</feature>
<feature type="compositionally biased region" description="Polar residues" evidence="7">
    <location>
        <begin position="364"/>
        <end position="373"/>
    </location>
</feature>
<dbReference type="GO" id="GO:0004674">
    <property type="term" value="F:protein serine/threonine kinase activity"/>
    <property type="evidence" value="ECO:0007669"/>
    <property type="project" value="UniProtKB-KW"/>
</dbReference>
<feature type="region of interest" description="Disordered" evidence="7">
    <location>
        <begin position="1455"/>
        <end position="1498"/>
    </location>
</feature>
<comment type="caution">
    <text evidence="11">The sequence shown here is derived from an EMBL/GenBank/DDBJ whole genome shotgun (WGS) entry which is preliminary data.</text>
</comment>
<evidence type="ECO:0000256" key="6">
    <source>
        <dbReference type="PROSITE-ProRule" id="PRU10141"/>
    </source>
</evidence>
<dbReference type="InterPro" id="IPR000719">
    <property type="entry name" value="Prot_kinase_dom"/>
</dbReference>
<dbReference type="InterPro" id="IPR011009">
    <property type="entry name" value="Kinase-like_dom_sf"/>
</dbReference>
<feature type="compositionally biased region" description="Low complexity" evidence="7">
    <location>
        <begin position="1146"/>
        <end position="1188"/>
    </location>
</feature>
<name>A0AAD3HRJ6_9CHLO</name>
<dbReference type="EMBL" id="BMAR01000036">
    <property type="protein sequence ID" value="GFR50301.1"/>
    <property type="molecule type" value="Genomic_DNA"/>
</dbReference>
<feature type="transmembrane region" description="Helical" evidence="8">
    <location>
        <begin position="617"/>
        <end position="641"/>
    </location>
</feature>
<dbReference type="Proteomes" id="UP001054857">
    <property type="component" value="Unassembled WGS sequence"/>
</dbReference>
<feature type="compositionally biased region" description="Low complexity" evidence="7">
    <location>
        <begin position="761"/>
        <end position="788"/>
    </location>
</feature>
<evidence type="ECO:0000256" key="7">
    <source>
        <dbReference type="SAM" id="MobiDB-lite"/>
    </source>
</evidence>
<feature type="region of interest" description="Disordered" evidence="7">
    <location>
        <begin position="485"/>
        <end position="603"/>
    </location>
</feature>
<keyword evidence="8" id="KW-0472">Membrane</keyword>
<feature type="compositionally biased region" description="Low complexity" evidence="7">
    <location>
        <begin position="990"/>
        <end position="999"/>
    </location>
</feature>
<organism evidence="11 12">
    <name type="scientific">Astrephomene gubernaculifera</name>
    <dbReference type="NCBI Taxonomy" id="47775"/>
    <lineage>
        <taxon>Eukaryota</taxon>
        <taxon>Viridiplantae</taxon>
        <taxon>Chlorophyta</taxon>
        <taxon>core chlorophytes</taxon>
        <taxon>Chlorophyceae</taxon>
        <taxon>CS clade</taxon>
        <taxon>Chlamydomonadales</taxon>
        <taxon>Astrephomenaceae</taxon>
        <taxon>Astrephomene</taxon>
    </lineage>
</organism>
<evidence type="ECO:0000313" key="12">
    <source>
        <dbReference type="Proteomes" id="UP001054857"/>
    </source>
</evidence>
<evidence type="ECO:0000256" key="8">
    <source>
        <dbReference type="SAM" id="Phobius"/>
    </source>
</evidence>
<proteinExistence type="predicted"/>
<feature type="compositionally biased region" description="Pro residues" evidence="7">
    <location>
        <begin position="245"/>
        <end position="266"/>
    </location>
</feature>
<dbReference type="InterPro" id="IPR051681">
    <property type="entry name" value="Ser/Thr_Kinases-Pseudokinases"/>
</dbReference>
<feature type="region of interest" description="Disordered" evidence="7">
    <location>
        <begin position="25"/>
        <end position="52"/>
    </location>
</feature>
<evidence type="ECO:0000256" key="4">
    <source>
        <dbReference type="ARBA" id="ARBA00022777"/>
    </source>
</evidence>
<evidence type="ECO:0000259" key="10">
    <source>
        <dbReference type="PROSITE" id="PS50011"/>
    </source>
</evidence>
<dbReference type="PROSITE" id="PS00107">
    <property type="entry name" value="PROTEIN_KINASE_ATP"/>
    <property type="match status" value="1"/>
</dbReference>
<feature type="region of interest" description="Disordered" evidence="7">
    <location>
        <begin position="967"/>
        <end position="999"/>
    </location>
</feature>
<feature type="binding site" evidence="6">
    <location>
        <position position="1351"/>
    </location>
    <ligand>
        <name>ATP</name>
        <dbReference type="ChEBI" id="CHEBI:30616"/>
    </ligand>
</feature>
<keyword evidence="1" id="KW-0723">Serine/threonine-protein kinase</keyword>
<accession>A0AAD3HRJ6</accession>
<dbReference type="GO" id="GO:0005524">
    <property type="term" value="F:ATP binding"/>
    <property type="evidence" value="ECO:0007669"/>
    <property type="project" value="UniProtKB-UniRule"/>
</dbReference>
<dbReference type="PROSITE" id="PS50011">
    <property type="entry name" value="PROTEIN_KINASE_DOM"/>
    <property type="match status" value="1"/>
</dbReference>
<reference evidence="11 12" key="1">
    <citation type="journal article" date="2021" name="Sci. Rep.">
        <title>Genome sequencing of the multicellular alga Astrephomene provides insights into convergent evolution of germ-soma differentiation.</title>
        <authorList>
            <person name="Yamashita S."/>
            <person name="Yamamoto K."/>
            <person name="Matsuzaki R."/>
            <person name="Suzuki S."/>
            <person name="Yamaguchi H."/>
            <person name="Hirooka S."/>
            <person name="Minakuchi Y."/>
            <person name="Miyagishima S."/>
            <person name="Kawachi M."/>
            <person name="Toyoda A."/>
            <person name="Nozaki H."/>
        </authorList>
    </citation>
    <scope>NUCLEOTIDE SEQUENCE [LARGE SCALE GENOMIC DNA]</scope>
    <source>
        <strain evidence="11 12">NIES-4017</strain>
    </source>
</reference>
<feature type="compositionally biased region" description="Pro residues" evidence="7">
    <location>
        <begin position="485"/>
        <end position="519"/>
    </location>
</feature>
<feature type="compositionally biased region" description="Gly residues" evidence="7">
    <location>
        <begin position="560"/>
        <end position="578"/>
    </location>
</feature>
<feature type="region of interest" description="Disordered" evidence="7">
    <location>
        <begin position="829"/>
        <end position="901"/>
    </location>
</feature>
<keyword evidence="9" id="KW-0732">Signal</keyword>
<feature type="compositionally biased region" description="Polar residues" evidence="7">
    <location>
        <begin position="581"/>
        <end position="591"/>
    </location>
</feature>
<dbReference type="SUPFAM" id="SSF56112">
    <property type="entry name" value="Protein kinase-like (PK-like)"/>
    <property type="match status" value="1"/>
</dbReference>
<feature type="region of interest" description="Disordered" evidence="7">
    <location>
        <begin position="1275"/>
        <end position="1318"/>
    </location>
</feature>
<feature type="compositionally biased region" description="Low complexity" evidence="7">
    <location>
        <begin position="1460"/>
        <end position="1477"/>
    </location>
</feature>
<evidence type="ECO:0000313" key="11">
    <source>
        <dbReference type="EMBL" id="GFR50301.1"/>
    </source>
</evidence>
<keyword evidence="8" id="KW-0812">Transmembrane</keyword>
<feature type="compositionally biased region" description="Basic residues" evidence="7">
    <location>
        <begin position="839"/>
        <end position="855"/>
    </location>
</feature>
<keyword evidence="12" id="KW-1185">Reference proteome</keyword>
<feature type="compositionally biased region" description="Polar residues" evidence="7">
    <location>
        <begin position="1299"/>
        <end position="1309"/>
    </location>
</feature>
<feature type="region of interest" description="Disordered" evidence="7">
    <location>
        <begin position="759"/>
        <end position="788"/>
    </location>
</feature>
<protein>
    <recommendedName>
        <fullName evidence="10">Protein kinase domain-containing protein</fullName>
    </recommendedName>
</protein>
<feature type="compositionally biased region" description="Polar residues" evidence="7">
    <location>
        <begin position="1195"/>
        <end position="1204"/>
    </location>
</feature>
<evidence type="ECO:0000256" key="2">
    <source>
        <dbReference type="ARBA" id="ARBA00022679"/>
    </source>
</evidence>
<keyword evidence="4" id="KW-0418">Kinase</keyword>
<dbReference type="Pfam" id="PF07714">
    <property type="entry name" value="PK_Tyr_Ser-Thr"/>
    <property type="match status" value="1"/>
</dbReference>
<feature type="region of interest" description="Disordered" evidence="7">
    <location>
        <begin position="1134"/>
        <end position="1217"/>
    </location>
</feature>
<gene>
    <name evidence="11" type="ORF">Agub_g12491</name>
</gene>
<feature type="compositionally biased region" description="Low complexity" evidence="7">
    <location>
        <begin position="280"/>
        <end position="289"/>
    </location>
</feature>
<keyword evidence="8" id="KW-1133">Transmembrane helix</keyword>
<feature type="region of interest" description="Disordered" evidence="7">
    <location>
        <begin position="336"/>
        <end position="373"/>
    </location>
</feature>
<sequence length="1698" mass="172457">MTFGWQYAYLLLLLAVAQGDPFAADPSPLPHPPANALSTSAFPPPDSPPDSTSLETILQLSGTTNLTCAELQQSFLVLLDSGDIFSRNQLCYIQDPTDSQSLAATNQTQSTTTTTARSFILSAVLPSLDDALGTIQQLGQPQGADIRGFLASAGVPCGSKLTATTLTEEQDAASVFTLSCSGLPSNLRASASLSLPALCCAPHTVKPPKPPPQRKRPPLRPLPPSPSPPLSPPRPSTMLSYHSPLPLPPSPPSPVPPPSPPSPSPPRASRRLSPPPSPPKGSSGSSSAPQLTLYVMAPPRRLVCAKLLTACQTLAQPYGLINGNYTCRASDDDDTVHPRYGTTAPLPPSEDSEAGTSPALGADSTGSSINLTNTSVPPPLAPFPSPPVATSAYMIVTAHWPQRPYDRCFRRLLGSLASSVEVFASLGMVPCGTEIRAVLLSTAGVVRREDAYGCVSTLQYSYASQLQQQGLRVVPRQLLCCRPPPPPHLPLPASPPPLVPPTRGPDAPPPALPPPPPRDPGLSPAVDTAAPPSQPPLKPGPPPLPITNMAPPPPSPNGAWEGGSGSEGGGGGGDGSGLVAGQQNGGSSSPPRQAYAAESAPPPGRVNLGSAGLSRPVVAVIASLAAAALASTMGAVFALFLRRRSDASVRGKTSTNTRGEQRPGQTARQSGAGSAAAVAGGTVAAAVAALAGPNGNAFGGCSASVGGAAPSPWLGVVLGEGTEGEEEAGKRREHSKVKGVMHVSKGGCFGGGSEGCLEPKGPSSSFSSSGAGCSSSSGSGSTPASKGSKTAASADVAAAGGAAGMTYVVGAGGDPGEGDSVAIVRASPRNPQAAVPPGAHHHYHPQQPHRQHQQQHHGCEQGDLQGRQQQQQQEQHFQGQQSGSTQQQQQQNSPVTPADGFDAMNVFRDAAFDISLSAATSAAPSAAGGAMHAAGLPRGALLLHTGAAAAAPAAMAATGAVAGLPRGVGGAGPGEPNKALPDGHQPHSNQQQRYQQYQQQRRPLEVTLLELFNQSPLVGALLATPVNSEGGAPPPSPSPATPFAATGISSFAGCGAPGASGAVATTAAAGVGAVRQQLSSRSSNNTNNPAVALERLSVQLARNIARLSSSRLELMEAGGEGDEEEERVAERDLGGGRVTAHSSAVGPSSGLSGSEPSAAASGGSGQPDSSSGSGSARSAPDSASASQSFRCAGDVTTNSSSGFQATRHVHSGGGGGSGAAGVECLPTAGSLPPCASLPAALPNVAATVDVPQEGSRLGTEVGTAGVAAAAAGSGTAPVLPLSRQGPGGGGAGGKAVAAQQTLPREQQPASGPMDLDISPRDLRINTDGLLGAGAFGSVYRGSYLGQPVAIKVLHHLHLAAAAANANAAAVGCGASASAAAGLQLQQRDLEAFRQEIAMLRSLAHPNIVRVLGGCAHAGHPFLVMELMPACLHDVIHHPHRYKRYLQGFFAATTPAPPPLQQQRQRTQRQQQLPLGSSSSGGGEDGGSDPRVGEGRPAAAGRCMVSAEGRLALGAALHIAADVARGLAHLHAGAIVHRDLKPANILLDAEGTAKISDFGLARYHLKPYISTQQPDAGSVAYMAPEGFDPAIGRLSAKCDVYSFGVLLWELLTQEHPWSGESNVAIIYRVAVHRMRLPVPTDPRVCPPRLATLLDSCMSYLPAERPDMSWVLGELEDMLQLVGEGGETALLVLQQQQEQQ</sequence>
<dbReference type="InterPro" id="IPR017441">
    <property type="entry name" value="Protein_kinase_ATP_BS"/>
</dbReference>
<dbReference type="PROSITE" id="PS00108">
    <property type="entry name" value="PROTEIN_KINASE_ST"/>
    <property type="match status" value="1"/>
</dbReference>
<dbReference type="InterPro" id="IPR008271">
    <property type="entry name" value="Ser/Thr_kinase_AS"/>
</dbReference>
<feature type="compositionally biased region" description="Low complexity" evidence="7">
    <location>
        <begin position="664"/>
        <end position="673"/>
    </location>
</feature>
<dbReference type="Gene3D" id="1.10.510.10">
    <property type="entry name" value="Transferase(Phosphotransferase) domain 1"/>
    <property type="match status" value="1"/>
</dbReference>
<evidence type="ECO:0000256" key="9">
    <source>
        <dbReference type="SAM" id="SignalP"/>
    </source>
</evidence>
<feature type="domain" description="Protein kinase" evidence="10">
    <location>
        <begin position="1324"/>
        <end position="1677"/>
    </location>
</feature>
<evidence type="ECO:0000256" key="3">
    <source>
        <dbReference type="ARBA" id="ARBA00022741"/>
    </source>
</evidence>
<evidence type="ECO:0000256" key="1">
    <source>
        <dbReference type="ARBA" id="ARBA00022527"/>
    </source>
</evidence>
<keyword evidence="5 6" id="KW-0067">ATP-binding</keyword>
<feature type="chain" id="PRO_5042002717" description="Protein kinase domain-containing protein" evidence="9">
    <location>
        <begin position="20"/>
        <end position="1698"/>
    </location>
</feature>
<feature type="region of interest" description="Disordered" evidence="7">
    <location>
        <begin position="204"/>
        <end position="289"/>
    </location>
</feature>
<keyword evidence="2" id="KW-0808">Transferase</keyword>
<dbReference type="PANTHER" id="PTHR44329">
    <property type="entry name" value="SERINE/THREONINE-PROTEIN KINASE TNNI3K-RELATED"/>
    <property type="match status" value="1"/>
</dbReference>
<feature type="compositionally biased region" description="Pro residues" evidence="7">
    <location>
        <begin position="219"/>
        <end position="235"/>
    </location>
</feature>
<feature type="compositionally biased region" description="Low complexity" evidence="7">
    <location>
        <begin position="861"/>
        <end position="891"/>
    </location>
</feature>
<keyword evidence="3 6" id="KW-0547">Nucleotide-binding</keyword>
<dbReference type="PANTHER" id="PTHR44329:SF214">
    <property type="entry name" value="PROTEIN KINASE DOMAIN-CONTAINING PROTEIN"/>
    <property type="match status" value="1"/>
</dbReference>
<dbReference type="InterPro" id="IPR001245">
    <property type="entry name" value="Ser-Thr/Tyr_kinase_cat_dom"/>
</dbReference>
<dbReference type="SMART" id="SM00220">
    <property type="entry name" value="S_TKc"/>
    <property type="match status" value="1"/>
</dbReference>
<evidence type="ECO:0000256" key="5">
    <source>
        <dbReference type="ARBA" id="ARBA00022840"/>
    </source>
</evidence>
<feature type="region of interest" description="Disordered" evidence="7">
    <location>
        <begin position="647"/>
        <end position="673"/>
    </location>
</feature>